<dbReference type="Pfam" id="PF04909">
    <property type="entry name" value="Amidohydro_2"/>
    <property type="match status" value="1"/>
</dbReference>
<dbReference type="InterPro" id="IPR032466">
    <property type="entry name" value="Metal_Hydrolase"/>
</dbReference>
<dbReference type="InterPro" id="IPR006680">
    <property type="entry name" value="Amidohydro-rel"/>
</dbReference>
<dbReference type="GO" id="GO:0016787">
    <property type="term" value="F:hydrolase activity"/>
    <property type="evidence" value="ECO:0007669"/>
    <property type="project" value="InterPro"/>
</dbReference>
<keyword evidence="2" id="KW-0732">Signal</keyword>
<evidence type="ECO:0000256" key="1">
    <source>
        <dbReference type="ARBA" id="ARBA00023239"/>
    </source>
</evidence>
<evidence type="ECO:0000313" key="4">
    <source>
        <dbReference type="EMBL" id="CAA9281733.1"/>
    </source>
</evidence>
<gene>
    <name evidence="4" type="ORF">AVDCRST_MAG93-3238</name>
</gene>
<dbReference type="GO" id="GO:0005737">
    <property type="term" value="C:cytoplasm"/>
    <property type="evidence" value="ECO:0007669"/>
    <property type="project" value="TreeGrafter"/>
</dbReference>
<dbReference type="AlphaFoldDB" id="A0A6J4JLQ4"/>
<dbReference type="EMBL" id="CADCTR010001108">
    <property type="protein sequence ID" value="CAA9281733.1"/>
    <property type="molecule type" value="Genomic_DNA"/>
</dbReference>
<dbReference type="GO" id="GO:0019748">
    <property type="term" value="P:secondary metabolic process"/>
    <property type="evidence" value="ECO:0007669"/>
    <property type="project" value="TreeGrafter"/>
</dbReference>
<dbReference type="SUPFAM" id="SSF51556">
    <property type="entry name" value="Metallo-dependent hydrolases"/>
    <property type="match status" value="1"/>
</dbReference>
<keyword evidence="1" id="KW-0456">Lyase</keyword>
<name>A0A6J4JLQ4_9CHLR</name>
<proteinExistence type="predicted"/>
<dbReference type="PANTHER" id="PTHR21240:SF28">
    <property type="entry name" value="ISO-OROTATE DECARBOXYLASE (EUROFUNG)"/>
    <property type="match status" value="1"/>
</dbReference>
<feature type="chain" id="PRO_5026821121" description="Amidohydrolase-related domain-containing protein" evidence="2">
    <location>
        <begin position="28"/>
        <end position="388"/>
    </location>
</feature>
<dbReference type="PANTHER" id="PTHR21240">
    <property type="entry name" value="2-AMINO-3-CARBOXYLMUCONATE-6-SEMIALDEHYDE DECARBOXYLASE"/>
    <property type="match status" value="1"/>
</dbReference>
<dbReference type="PROSITE" id="PS51318">
    <property type="entry name" value="TAT"/>
    <property type="match status" value="1"/>
</dbReference>
<evidence type="ECO:0000256" key="2">
    <source>
        <dbReference type="SAM" id="SignalP"/>
    </source>
</evidence>
<dbReference type="Gene3D" id="3.20.20.140">
    <property type="entry name" value="Metal-dependent hydrolases"/>
    <property type="match status" value="1"/>
</dbReference>
<sequence length="388" mass="43148">MSRFFNRRQALGLAGWLGLAAATSSFAAGGPRKLKDVVRSRTFDVHAHLVPPAWFGRGGQRPRKLSRDQWIKELASNPYIVVPDAAAIVDARLPELEAFEAARAGGSVEASAAVLIAEMDRAGIDTSICMLMDELNRPFRRVATVSIESMLSDVQRMAALYPGRIVNFFGVDPRRGAGGVALLRRSVEEFGVCGMGEWLTHRWGVSPDDRERSYPYLEACVDLGIPYANNGSGPDPTHSIAVFSNVLRDFPKLKMVHAAAGVMTEQELREDPSRIKLSTELLRLSERNANFYLDMDDWQRLDLPGQRRALTFLRRALDGPARDRIMFGTDFPVFTQVMNARDWVGVFVDRAAGLGVRFRNSELEAFFSRNALRFLTGPRMPAFLGSGR</sequence>
<dbReference type="GO" id="GO:0016831">
    <property type="term" value="F:carboxy-lyase activity"/>
    <property type="evidence" value="ECO:0007669"/>
    <property type="project" value="InterPro"/>
</dbReference>
<feature type="signal peptide" evidence="2">
    <location>
        <begin position="1"/>
        <end position="27"/>
    </location>
</feature>
<accession>A0A6J4JLQ4</accession>
<feature type="domain" description="Amidohydrolase-related" evidence="3">
    <location>
        <begin position="44"/>
        <end position="375"/>
    </location>
</feature>
<organism evidence="4">
    <name type="scientific">uncultured Chloroflexia bacterium</name>
    <dbReference type="NCBI Taxonomy" id="1672391"/>
    <lineage>
        <taxon>Bacteria</taxon>
        <taxon>Bacillati</taxon>
        <taxon>Chloroflexota</taxon>
        <taxon>Chloroflexia</taxon>
        <taxon>environmental samples</taxon>
    </lineage>
</organism>
<evidence type="ECO:0000259" key="3">
    <source>
        <dbReference type="Pfam" id="PF04909"/>
    </source>
</evidence>
<dbReference type="InterPro" id="IPR032465">
    <property type="entry name" value="ACMSD"/>
</dbReference>
<reference evidence="4" key="1">
    <citation type="submission" date="2020-02" db="EMBL/GenBank/DDBJ databases">
        <authorList>
            <person name="Meier V. D."/>
        </authorList>
    </citation>
    <scope>NUCLEOTIDE SEQUENCE</scope>
    <source>
        <strain evidence="4">AVDCRST_MAG93</strain>
    </source>
</reference>
<protein>
    <recommendedName>
        <fullName evidence="3">Amidohydrolase-related domain-containing protein</fullName>
    </recommendedName>
</protein>
<dbReference type="InterPro" id="IPR006311">
    <property type="entry name" value="TAT_signal"/>
</dbReference>